<sequence>MPAAAPRLKTHYEQTVRAALAKQFGFGNPHEIPSLTKIVINCGVGEAVKQPKLLDVVVEELALISGQKPVRRKAKKSVANFGLREGQEIGASVTMRGAKMWEFLDRFVTVACPRIRDFRGLGTKSFDGRGNYTLGIKEQMIFPEINYDMVEQIHGMDITFVTTASKDAHAFALLHQLGMPFRGDDKPVTPKVAQPSAA</sequence>
<keyword evidence="5" id="KW-0694">RNA-binding</keyword>
<keyword evidence="10" id="KW-1185">Reference proteome</keyword>
<evidence type="ECO:0000256" key="4">
    <source>
        <dbReference type="ARBA" id="ARBA00035245"/>
    </source>
</evidence>
<evidence type="ECO:0000256" key="5">
    <source>
        <dbReference type="HAMAP-Rule" id="MF_01333"/>
    </source>
</evidence>
<dbReference type="HAMAP" id="MF_01333_B">
    <property type="entry name" value="Ribosomal_uL5_B"/>
    <property type="match status" value="1"/>
</dbReference>
<dbReference type="AlphaFoldDB" id="C1A6R7"/>
<dbReference type="NCBIfam" id="NF000585">
    <property type="entry name" value="PRK00010.1"/>
    <property type="match status" value="1"/>
</dbReference>
<dbReference type="SUPFAM" id="SSF55282">
    <property type="entry name" value="RL5-like"/>
    <property type="match status" value="1"/>
</dbReference>
<dbReference type="GO" id="GO:1990904">
    <property type="term" value="C:ribonucleoprotein complex"/>
    <property type="evidence" value="ECO:0007669"/>
    <property type="project" value="UniProtKB-KW"/>
</dbReference>
<comment type="similarity">
    <text evidence="1 5 6">Belongs to the universal ribosomal protein uL5 family.</text>
</comment>
<feature type="domain" description="Large ribosomal subunit protein uL5 C-terminal" evidence="8">
    <location>
        <begin position="88"/>
        <end position="181"/>
    </location>
</feature>
<name>C1A6R7_GEMAT</name>
<dbReference type="FunFam" id="3.30.1440.10:FF:000001">
    <property type="entry name" value="50S ribosomal protein L5"/>
    <property type="match status" value="1"/>
</dbReference>
<dbReference type="Proteomes" id="UP000002209">
    <property type="component" value="Chromosome"/>
</dbReference>
<dbReference type="InterPro" id="IPR020930">
    <property type="entry name" value="Ribosomal_uL5_bac-type"/>
</dbReference>
<evidence type="ECO:0000313" key="9">
    <source>
        <dbReference type="EMBL" id="BAH37927.1"/>
    </source>
</evidence>
<dbReference type="GO" id="GO:0003735">
    <property type="term" value="F:structural constituent of ribosome"/>
    <property type="evidence" value="ECO:0007669"/>
    <property type="project" value="InterPro"/>
</dbReference>
<organism evidence="9 10">
    <name type="scientific">Gemmatimonas aurantiaca (strain DSM 14586 / JCM 11422 / NBRC 100505 / T-27)</name>
    <dbReference type="NCBI Taxonomy" id="379066"/>
    <lineage>
        <taxon>Bacteria</taxon>
        <taxon>Pseudomonadati</taxon>
        <taxon>Gemmatimonadota</taxon>
        <taxon>Gemmatimonadia</taxon>
        <taxon>Gemmatimonadales</taxon>
        <taxon>Gemmatimonadaceae</taxon>
        <taxon>Gemmatimonas</taxon>
    </lineage>
</organism>
<dbReference type="Pfam" id="PF00673">
    <property type="entry name" value="Ribosomal_L5_C"/>
    <property type="match status" value="1"/>
</dbReference>
<dbReference type="RefSeq" id="WP_012682374.1">
    <property type="nucleotide sequence ID" value="NC_012489.1"/>
</dbReference>
<dbReference type="InterPro" id="IPR031310">
    <property type="entry name" value="Ribosomal_uL5_N"/>
</dbReference>
<keyword evidence="5" id="KW-0820">tRNA-binding</keyword>
<dbReference type="PIRSF" id="PIRSF002161">
    <property type="entry name" value="Ribosomal_L5"/>
    <property type="match status" value="1"/>
</dbReference>
<dbReference type="InterPro" id="IPR031309">
    <property type="entry name" value="Ribosomal_uL5_C"/>
</dbReference>
<evidence type="ECO:0000256" key="1">
    <source>
        <dbReference type="ARBA" id="ARBA00008553"/>
    </source>
</evidence>
<evidence type="ECO:0000256" key="2">
    <source>
        <dbReference type="ARBA" id="ARBA00022980"/>
    </source>
</evidence>
<dbReference type="PANTHER" id="PTHR11994">
    <property type="entry name" value="60S RIBOSOMAL PROTEIN L11-RELATED"/>
    <property type="match status" value="1"/>
</dbReference>
<dbReference type="eggNOG" id="COG0094">
    <property type="taxonomic scope" value="Bacteria"/>
</dbReference>
<dbReference type="GO" id="GO:0006412">
    <property type="term" value="P:translation"/>
    <property type="evidence" value="ECO:0007669"/>
    <property type="project" value="UniProtKB-UniRule"/>
</dbReference>
<dbReference type="InterPro" id="IPR002132">
    <property type="entry name" value="Ribosomal_uL5"/>
</dbReference>
<evidence type="ECO:0000259" key="7">
    <source>
        <dbReference type="Pfam" id="PF00281"/>
    </source>
</evidence>
<dbReference type="InterPro" id="IPR022803">
    <property type="entry name" value="Ribosomal_uL5_dom_sf"/>
</dbReference>
<comment type="function">
    <text evidence="5">This is 1 of the proteins that bind and probably mediate the attachment of the 5S RNA into the large ribosomal subunit, where it forms part of the central protuberance. In the 70S ribosome it contacts protein S13 of the 30S subunit (bridge B1b), connecting the 2 subunits; this bridge is implicated in subunit movement. Contacts the P site tRNA; the 5S rRNA and some of its associated proteins might help stabilize positioning of ribosome-bound tRNAs.</text>
</comment>
<dbReference type="EMBL" id="AP009153">
    <property type="protein sequence ID" value="BAH37927.1"/>
    <property type="molecule type" value="Genomic_DNA"/>
</dbReference>
<dbReference type="GO" id="GO:0005840">
    <property type="term" value="C:ribosome"/>
    <property type="evidence" value="ECO:0007669"/>
    <property type="project" value="UniProtKB-KW"/>
</dbReference>
<dbReference type="KEGG" id="gau:GAU_0885"/>
<dbReference type="STRING" id="379066.GAU_0885"/>
<dbReference type="HOGENOM" id="CLU_061015_2_1_0"/>
<keyword evidence="2 5" id="KW-0689">Ribosomal protein</keyword>
<comment type="subunit">
    <text evidence="5">Part of the 50S ribosomal subunit; part of the 5S rRNA/L5/L18/L25 subcomplex. Contacts the 5S rRNA and the P site tRNA. Forms a bridge to the 30S subunit in the 70S ribosome.</text>
</comment>
<dbReference type="GO" id="GO:0000049">
    <property type="term" value="F:tRNA binding"/>
    <property type="evidence" value="ECO:0007669"/>
    <property type="project" value="UniProtKB-UniRule"/>
</dbReference>
<keyword evidence="3 5" id="KW-0687">Ribonucleoprotein</keyword>
<dbReference type="Pfam" id="PF00281">
    <property type="entry name" value="Ribosomal_L5"/>
    <property type="match status" value="1"/>
</dbReference>
<evidence type="ECO:0000256" key="6">
    <source>
        <dbReference type="RuleBase" id="RU003930"/>
    </source>
</evidence>
<proteinExistence type="inferred from homology"/>
<feature type="domain" description="Large ribosomal subunit protein uL5 N-terminal" evidence="7">
    <location>
        <begin position="28"/>
        <end position="84"/>
    </location>
</feature>
<dbReference type="Gene3D" id="3.30.1440.10">
    <property type="match status" value="1"/>
</dbReference>
<evidence type="ECO:0000259" key="8">
    <source>
        <dbReference type="Pfam" id="PF00673"/>
    </source>
</evidence>
<gene>
    <name evidence="5 9" type="primary">rplE</name>
    <name evidence="9" type="ordered locus">GAU_0885</name>
</gene>
<protein>
    <recommendedName>
        <fullName evidence="4 5">Large ribosomal subunit protein uL5</fullName>
    </recommendedName>
</protein>
<evidence type="ECO:0000313" key="10">
    <source>
        <dbReference type="Proteomes" id="UP000002209"/>
    </source>
</evidence>
<evidence type="ECO:0000256" key="3">
    <source>
        <dbReference type="ARBA" id="ARBA00023274"/>
    </source>
</evidence>
<accession>C1A6R7</accession>
<reference evidence="10" key="1">
    <citation type="submission" date="2006-03" db="EMBL/GenBank/DDBJ databases">
        <title>Complete genome sequence of Gemmatimonas aurantiaca T-27 that represents a novel phylum Gemmatimonadetes.</title>
        <authorList>
            <person name="Takasaki K."/>
            <person name="Ichikawa N."/>
            <person name="Miura H."/>
            <person name="Matsushita S."/>
            <person name="Watanabe Y."/>
            <person name="Oguchi A."/>
            <person name="Ankai A."/>
            <person name="Yashiro I."/>
            <person name="Takahashi M."/>
            <person name="Terui Y."/>
            <person name="Fukui S."/>
            <person name="Yokoyama H."/>
            <person name="Tanikawa S."/>
            <person name="Hanada S."/>
            <person name="Kamagata Y."/>
            <person name="Fujita N."/>
        </authorList>
    </citation>
    <scope>NUCLEOTIDE SEQUENCE [LARGE SCALE GENOMIC DNA]</scope>
    <source>
        <strain evidence="10">T-27 / DSM 14586 / JCM 11422 / NBRC 100505</strain>
    </source>
</reference>
<dbReference type="GO" id="GO:0019843">
    <property type="term" value="F:rRNA binding"/>
    <property type="evidence" value="ECO:0007669"/>
    <property type="project" value="UniProtKB-UniRule"/>
</dbReference>
<keyword evidence="5" id="KW-0699">rRNA-binding</keyword>